<feature type="binding site" evidence="7">
    <location>
        <position position="119"/>
    </location>
    <ligand>
        <name>Zn(2+)</name>
        <dbReference type="ChEBI" id="CHEBI:29105"/>
    </ligand>
</feature>
<dbReference type="NCBIfam" id="NF004314">
    <property type="entry name" value="PRK05710.1-3"/>
    <property type="match status" value="1"/>
</dbReference>
<dbReference type="GO" id="GO:0006400">
    <property type="term" value="P:tRNA modification"/>
    <property type="evidence" value="ECO:0007669"/>
    <property type="project" value="InterPro"/>
</dbReference>
<accession>A0A3P3VIR5</accession>
<reference evidence="10 11" key="1">
    <citation type="submission" date="2018-08" db="EMBL/GenBank/DDBJ databases">
        <authorList>
            <person name="Khan S.A."/>
        </authorList>
    </citation>
    <scope>NUCLEOTIDE SEQUENCE [LARGE SCALE GENOMIC DNA]</scope>
    <source>
        <strain evidence="10 11">GTF-13</strain>
    </source>
</reference>
<keyword evidence="6 7" id="KW-0030">Aminoacyl-tRNA synthetase</keyword>
<keyword evidence="11" id="KW-1185">Reference proteome</keyword>
<comment type="caution">
    <text evidence="10">The sequence shown here is derived from an EMBL/GenBank/DDBJ whole genome shotgun (WGS) entry which is preliminary data.</text>
</comment>
<dbReference type="Gene3D" id="3.40.50.620">
    <property type="entry name" value="HUPs"/>
    <property type="match status" value="1"/>
</dbReference>
<dbReference type="GO" id="GO:0005829">
    <property type="term" value="C:cytosol"/>
    <property type="evidence" value="ECO:0007669"/>
    <property type="project" value="TreeGrafter"/>
</dbReference>
<feature type="binding site" evidence="7">
    <location>
        <begin position="9"/>
        <end position="13"/>
    </location>
    <ligand>
        <name>L-glutamate</name>
        <dbReference type="ChEBI" id="CHEBI:29985"/>
    </ligand>
</feature>
<keyword evidence="8" id="KW-0648">Protein biosynthesis</keyword>
<dbReference type="SUPFAM" id="SSF52374">
    <property type="entry name" value="Nucleotidylyl transferase"/>
    <property type="match status" value="1"/>
</dbReference>
<sequence>MADPSYIGRFAPSPTGPLHFGSLLAALASYLDARAEGGQWLLRIDDIDPLREQAGASDAIQRTLEHFGLTWDGSTHFQSRHLERFRDLCDQLQQAHQAYPCNCSRKKLAAYGGRYPGFCRQGPSGSGDFAIRVWCDHNPVEFTDRIQGHQHYDLAQDPGDYIIWRRDNLVAYQLAAAADDAWQEVNQVVRGVDLIDSTPRQLHLQALLGFPPATYAHIPVVVNDNGQKLSKQNLARPLPEDDPRPALVAALELLGQHPPSELRESALDDLLGWGIAHWSLAQVPRRIALSASTLELPFDV</sequence>
<dbReference type="PANTHER" id="PTHR43311:SF1">
    <property type="entry name" value="GLUTAMYL-Q TRNA(ASP) SYNTHETASE"/>
    <property type="match status" value="1"/>
</dbReference>
<comment type="function">
    <text evidence="7">Catalyzes the tRNA-independent activation of glutamate in presence of ATP and the subsequent transfer of glutamate onto a tRNA(Asp). Glutamate is transferred on the 2-amino-5-(4,5-dihydroxy-2-cyclopenten-1-yl) moiety of the queuosine in the wobble position of the QUC anticodon.</text>
</comment>
<feature type="domain" description="Glutamyl/glutaminyl-tRNA synthetase class Ib catalytic" evidence="9">
    <location>
        <begin position="125"/>
        <end position="259"/>
    </location>
</feature>
<dbReference type="RefSeq" id="WP_125015961.1">
    <property type="nucleotide sequence ID" value="NZ_QWEZ01000002.1"/>
</dbReference>
<dbReference type="GO" id="GO:0008270">
    <property type="term" value="F:zinc ion binding"/>
    <property type="evidence" value="ECO:0007669"/>
    <property type="project" value="UniProtKB-UniRule"/>
</dbReference>
<feature type="binding site" evidence="7">
    <location>
        <position position="45"/>
    </location>
    <ligand>
        <name>L-glutamate</name>
        <dbReference type="ChEBI" id="CHEBI:29985"/>
    </ligand>
</feature>
<feature type="binding site" evidence="7">
    <location>
        <position position="101"/>
    </location>
    <ligand>
        <name>Zn(2+)</name>
        <dbReference type="ChEBI" id="CHEBI:29105"/>
    </ligand>
</feature>
<keyword evidence="1 7" id="KW-0436">Ligase</keyword>
<evidence type="ECO:0000256" key="8">
    <source>
        <dbReference type="RuleBase" id="RU363037"/>
    </source>
</evidence>
<dbReference type="PRINTS" id="PR00987">
    <property type="entry name" value="TRNASYNTHGLU"/>
</dbReference>
<dbReference type="InterPro" id="IPR020058">
    <property type="entry name" value="Glu/Gln-tRNA-synth_Ib_cat-dom"/>
</dbReference>
<gene>
    <name evidence="7" type="primary">gluQ</name>
    <name evidence="10" type="ORF">D0544_10180</name>
</gene>
<feature type="short sequence motif" description="'HIGH' region" evidence="7">
    <location>
        <begin position="12"/>
        <end position="22"/>
    </location>
</feature>
<dbReference type="EC" id="6.1.1.-" evidence="7"/>
<dbReference type="Proteomes" id="UP000280792">
    <property type="component" value="Unassembled WGS sequence"/>
</dbReference>
<evidence type="ECO:0000256" key="3">
    <source>
        <dbReference type="ARBA" id="ARBA00022741"/>
    </source>
</evidence>
<dbReference type="InterPro" id="IPR014729">
    <property type="entry name" value="Rossmann-like_a/b/a_fold"/>
</dbReference>
<proteinExistence type="inferred from homology"/>
<evidence type="ECO:0000256" key="2">
    <source>
        <dbReference type="ARBA" id="ARBA00022723"/>
    </source>
</evidence>
<evidence type="ECO:0000256" key="7">
    <source>
        <dbReference type="HAMAP-Rule" id="MF_01428"/>
    </source>
</evidence>
<dbReference type="InterPro" id="IPR000924">
    <property type="entry name" value="Glu/Gln-tRNA-synth"/>
</dbReference>
<evidence type="ECO:0000256" key="1">
    <source>
        <dbReference type="ARBA" id="ARBA00022598"/>
    </source>
</evidence>
<evidence type="ECO:0000313" key="11">
    <source>
        <dbReference type="Proteomes" id="UP000280792"/>
    </source>
</evidence>
<dbReference type="Pfam" id="PF00749">
    <property type="entry name" value="tRNA-synt_1c"/>
    <property type="match status" value="2"/>
</dbReference>
<feature type="binding site" evidence="7">
    <location>
        <position position="115"/>
    </location>
    <ligand>
        <name>Zn(2+)</name>
        <dbReference type="ChEBI" id="CHEBI:29105"/>
    </ligand>
</feature>
<feature type="binding site" evidence="7">
    <location>
        <position position="190"/>
    </location>
    <ligand>
        <name>L-glutamate</name>
        <dbReference type="ChEBI" id="CHEBI:29985"/>
    </ligand>
</feature>
<dbReference type="PANTHER" id="PTHR43311">
    <property type="entry name" value="GLUTAMATE--TRNA LIGASE"/>
    <property type="match status" value="1"/>
</dbReference>
<dbReference type="EMBL" id="QWEZ01000002">
    <property type="protein sequence ID" value="RRJ82247.1"/>
    <property type="molecule type" value="Genomic_DNA"/>
</dbReference>
<evidence type="ECO:0000256" key="5">
    <source>
        <dbReference type="ARBA" id="ARBA00022840"/>
    </source>
</evidence>
<evidence type="ECO:0000256" key="6">
    <source>
        <dbReference type="ARBA" id="ARBA00023146"/>
    </source>
</evidence>
<dbReference type="AlphaFoldDB" id="A0A3P3VIR5"/>
<comment type="similarity">
    <text evidence="7">Belongs to the class-I aminoacyl-tRNA synthetase family. GluQ subfamily.</text>
</comment>
<organism evidence="10 11">
    <name type="scientific">Aestuariirhabdus litorea</name>
    <dbReference type="NCBI Taxonomy" id="2528527"/>
    <lineage>
        <taxon>Bacteria</taxon>
        <taxon>Pseudomonadati</taxon>
        <taxon>Pseudomonadota</taxon>
        <taxon>Gammaproteobacteria</taxon>
        <taxon>Oceanospirillales</taxon>
        <taxon>Aestuariirhabdaceae</taxon>
        <taxon>Aestuariirhabdus</taxon>
    </lineage>
</organism>
<keyword evidence="3 7" id="KW-0547">Nucleotide-binding</keyword>
<feature type="binding site" evidence="7">
    <location>
        <position position="231"/>
    </location>
    <ligand>
        <name>ATP</name>
        <dbReference type="ChEBI" id="CHEBI:30616"/>
    </ligand>
</feature>
<dbReference type="GO" id="GO:0004818">
    <property type="term" value="F:glutamate-tRNA ligase activity"/>
    <property type="evidence" value="ECO:0007669"/>
    <property type="project" value="TreeGrafter"/>
</dbReference>
<keyword evidence="5 7" id="KW-0067">ATP-binding</keyword>
<name>A0A3P3VIR5_9GAMM</name>
<dbReference type="InterPro" id="IPR022380">
    <property type="entry name" value="Glu-Q_tRNA(Asp)_Synthase"/>
</dbReference>
<reference evidence="10 11" key="2">
    <citation type="submission" date="2018-12" db="EMBL/GenBank/DDBJ databases">
        <title>Simiduia agarivorans gen. nov., sp. nov., a marine, agarolytic bacterium isolated from shallow coastal water from Keelung, Taiwan.</title>
        <authorList>
            <person name="Shieh W.Y."/>
        </authorList>
    </citation>
    <scope>NUCLEOTIDE SEQUENCE [LARGE SCALE GENOMIC DNA]</scope>
    <source>
        <strain evidence="10 11">GTF-13</strain>
    </source>
</reference>
<dbReference type="GO" id="GO:0005524">
    <property type="term" value="F:ATP binding"/>
    <property type="evidence" value="ECO:0007669"/>
    <property type="project" value="UniProtKB-KW"/>
</dbReference>
<comment type="cofactor">
    <cofactor evidence="7">
        <name>Zn(2+)</name>
        <dbReference type="ChEBI" id="CHEBI:29105"/>
    </cofactor>
    <text evidence="7">Binds 1 zinc ion per subunit.</text>
</comment>
<evidence type="ECO:0000256" key="4">
    <source>
        <dbReference type="ARBA" id="ARBA00022833"/>
    </source>
</evidence>
<feature type="short sequence motif" description="'KMSKS' region" evidence="7">
    <location>
        <begin position="228"/>
        <end position="232"/>
    </location>
</feature>
<dbReference type="FunFam" id="3.40.50.620:FF:000093">
    <property type="entry name" value="Glutamyl-Q tRNA(Asp) synthetase"/>
    <property type="match status" value="1"/>
</dbReference>
<feature type="binding site" evidence="7">
    <location>
        <position position="172"/>
    </location>
    <ligand>
        <name>L-glutamate</name>
        <dbReference type="ChEBI" id="CHEBI:29985"/>
    </ligand>
</feature>
<evidence type="ECO:0000313" key="10">
    <source>
        <dbReference type="EMBL" id="RRJ82247.1"/>
    </source>
</evidence>
<protein>
    <recommendedName>
        <fullName evidence="7">Glutamyl-Q tRNA(Asp) synthetase</fullName>
        <shortName evidence="7">Glu-Q-RSs</shortName>
        <ecNumber evidence="7">6.1.1.-</ecNumber>
    </recommendedName>
</protein>
<keyword evidence="2 7" id="KW-0479">Metal-binding</keyword>
<evidence type="ECO:0000259" key="9">
    <source>
        <dbReference type="Pfam" id="PF00749"/>
    </source>
</evidence>
<dbReference type="HAMAP" id="MF_01428">
    <property type="entry name" value="Glu_Q_tRNA_synth"/>
    <property type="match status" value="1"/>
</dbReference>
<feature type="binding site" evidence="7">
    <location>
        <position position="103"/>
    </location>
    <ligand>
        <name>Zn(2+)</name>
        <dbReference type="ChEBI" id="CHEBI:29105"/>
    </ligand>
</feature>
<feature type="domain" description="Glutamyl/glutaminyl-tRNA synthetase class Ib catalytic" evidence="9">
    <location>
        <begin position="9"/>
        <end position="110"/>
    </location>
</feature>
<dbReference type="NCBIfam" id="TIGR03838">
    <property type="entry name" value="queuosine_YadB"/>
    <property type="match status" value="1"/>
</dbReference>
<dbReference type="InterPro" id="IPR049940">
    <property type="entry name" value="GluQ/Sye"/>
</dbReference>
<keyword evidence="4 7" id="KW-0862">Zinc</keyword>
<dbReference type="GO" id="GO:0006424">
    <property type="term" value="P:glutamyl-tRNA aminoacylation"/>
    <property type="evidence" value="ECO:0007669"/>
    <property type="project" value="InterPro"/>
</dbReference>